<dbReference type="InterPro" id="IPR004891">
    <property type="entry name" value="Mercury-R_MerC"/>
</dbReference>
<evidence type="ECO:0000256" key="1">
    <source>
        <dbReference type="SAM" id="Phobius"/>
    </source>
</evidence>
<dbReference type="EMBL" id="FUZA01000001">
    <property type="protein sequence ID" value="SKB60296.1"/>
    <property type="molecule type" value="Genomic_DNA"/>
</dbReference>
<dbReference type="GO" id="GO:0016020">
    <property type="term" value="C:membrane"/>
    <property type="evidence" value="ECO:0007669"/>
    <property type="project" value="InterPro"/>
</dbReference>
<protein>
    <submittedName>
        <fullName evidence="2">MerC mercury resistance protein</fullName>
    </submittedName>
</protein>
<accession>A0A1T5CLR0</accession>
<evidence type="ECO:0000313" key="3">
    <source>
        <dbReference type="Proteomes" id="UP000190897"/>
    </source>
</evidence>
<gene>
    <name evidence="2" type="ORF">SAMN05660293_01361</name>
</gene>
<keyword evidence="1" id="KW-0812">Transmembrane</keyword>
<feature type="transmembrane region" description="Helical" evidence="1">
    <location>
        <begin position="44"/>
        <end position="64"/>
    </location>
</feature>
<organism evidence="2 3">
    <name type="scientific">Dyadobacter psychrophilus</name>
    <dbReference type="NCBI Taxonomy" id="651661"/>
    <lineage>
        <taxon>Bacteria</taxon>
        <taxon>Pseudomonadati</taxon>
        <taxon>Bacteroidota</taxon>
        <taxon>Cytophagia</taxon>
        <taxon>Cytophagales</taxon>
        <taxon>Spirosomataceae</taxon>
        <taxon>Dyadobacter</taxon>
    </lineage>
</organism>
<dbReference type="Proteomes" id="UP000190897">
    <property type="component" value="Unassembled WGS sequence"/>
</dbReference>
<dbReference type="OrthoDB" id="1274419at2"/>
<reference evidence="3" key="1">
    <citation type="submission" date="2017-02" db="EMBL/GenBank/DDBJ databases">
        <authorList>
            <person name="Varghese N."/>
            <person name="Submissions S."/>
        </authorList>
    </citation>
    <scope>NUCLEOTIDE SEQUENCE [LARGE SCALE GENOMIC DNA]</scope>
    <source>
        <strain evidence="3">DSM 22270</strain>
    </source>
</reference>
<dbReference type="AlphaFoldDB" id="A0A1T5CLR0"/>
<proteinExistence type="predicted"/>
<sequence length="130" mass="14228">MKAEHSHSKADYIGILGSVLCIVHCLLMPALAFGTTLGSHHEHAGLISLDYLFILINGVAVFYATKNHKSLVVRTILWGALALFSVSLIFEAAHPVFTWLGYIGSGLLIIGHLVNLYICQIAPKMKWKVS</sequence>
<dbReference type="STRING" id="651661.SAMN05660293_01361"/>
<keyword evidence="1" id="KW-0472">Membrane</keyword>
<keyword evidence="1" id="KW-1133">Transmembrane helix</keyword>
<feature type="transmembrane region" description="Helical" evidence="1">
    <location>
        <begin position="12"/>
        <end position="32"/>
    </location>
</feature>
<evidence type="ECO:0000313" key="2">
    <source>
        <dbReference type="EMBL" id="SKB60296.1"/>
    </source>
</evidence>
<name>A0A1T5CLR0_9BACT</name>
<feature type="transmembrane region" description="Helical" evidence="1">
    <location>
        <begin position="71"/>
        <end position="90"/>
    </location>
</feature>
<dbReference type="Pfam" id="PF03203">
    <property type="entry name" value="MerC"/>
    <property type="match status" value="1"/>
</dbReference>
<dbReference type="GO" id="GO:0015097">
    <property type="term" value="F:mercury ion transmembrane transporter activity"/>
    <property type="evidence" value="ECO:0007669"/>
    <property type="project" value="InterPro"/>
</dbReference>
<keyword evidence="3" id="KW-1185">Reference proteome</keyword>
<feature type="transmembrane region" description="Helical" evidence="1">
    <location>
        <begin position="96"/>
        <end position="118"/>
    </location>
</feature>
<dbReference type="RefSeq" id="WP_082213832.1">
    <property type="nucleotide sequence ID" value="NZ_FUZA01000001.1"/>
</dbReference>